<dbReference type="PANTHER" id="PTHR43643">
    <property type="entry name" value="HISTIDINOL-PHOSPHATE AMINOTRANSFERASE 2"/>
    <property type="match status" value="1"/>
</dbReference>
<evidence type="ECO:0000256" key="7">
    <source>
        <dbReference type="ARBA" id="ARBA00022898"/>
    </source>
</evidence>
<dbReference type="InterPro" id="IPR015424">
    <property type="entry name" value="PyrdxlP-dep_Trfase"/>
</dbReference>
<evidence type="ECO:0000313" key="13">
    <source>
        <dbReference type="Proteomes" id="UP000321248"/>
    </source>
</evidence>
<feature type="region of interest" description="Disordered" evidence="10">
    <location>
        <begin position="1"/>
        <end position="34"/>
    </location>
</feature>
<comment type="catalytic activity">
    <reaction evidence="8 9">
        <text>L-histidinol phosphate + 2-oxoglutarate = 3-(imidazol-4-yl)-2-oxopropyl phosphate + L-glutamate</text>
        <dbReference type="Rhea" id="RHEA:23744"/>
        <dbReference type="ChEBI" id="CHEBI:16810"/>
        <dbReference type="ChEBI" id="CHEBI:29985"/>
        <dbReference type="ChEBI" id="CHEBI:57766"/>
        <dbReference type="ChEBI" id="CHEBI:57980"/>
        <dbReference type="EC" id="2.6.1.9"/>
    </reaction>
</comment>
<evidence type="ECO:0000256" key="1">
    <source>
        <dbReference type="ARBA" id="ARBA00001933"/>
    </source>
</evidence>
<dbReference type="PANTHER" id="PTHR43643:SF3">
    <property type="entry name" value="HISTIDINOL-PHOSPHATE AMINOTRANSFERASE"/>
    <property type="match status" value="1"/>
</dbReference>
<keyword evidence="13" id="KW-1185">Reference proteome</keyword>
<evidence type="ECO:0000259" key="11">
    <source>
        <dbReference type="Pfam" id="PF00155"/>
    </source>
</evidence>
<name>A0A5C8KXH6_9GAMM</name>
<evidence type="ECO:0000256" key="9">
    <source>
        <dbReference type="HAMAP-Rule" id="MF_01023"/>
    </source>
</evidence>
<dbReference type="InterPro" id="IPR005861">
    <property type="entry name" value="HisP_aminotrans"/>
</dbReference>
<dbReference type="InterPro" id="IPR050106">
    <property type="entry name" value="HistidinolP_aminotransfase"/>
</dbReference>
<dbReference type="SUPFAM" id="SSF53383">
    <property type="entry name" value="PLP-dependent transferases"/>
    <property type="match status" value="1"/>
</dbReference>
<dbReference type="EC" id="2.6.1.9" evidence="9"/>
<protein>
    <recommendedName>
        <fullName evidence="9">Histidinol-phosphate aminotransferase</fullName>
        <ecNumber evidence="9">2.6.1.9</ecNumber>
    </recommendedName>
    <alternativeName>
        <fullName evidence="9">Imidazole acetol-phosphate transaminase</fullName>
    </alternativeName>
</protein>
<dbReference type="NCBIfam" id="TIGR01141">
    <property type="entry name" value="hisC"/>
    <property type="match status" value="1"/>
</dbReference>
<keyword evidence="9" id="KW-0368">Histidine biosynthesis</keyword>
<dbReference type="Proteomes" id="UP000321248">
    <property type="component" value="Unassembled WGS sequence"/>
</dbReference>
<dbReference type="GO" id="GO:0004400">
    <property type="term" value="F:histidinol-phosphate transaminase activity"/>
    <property type="evidence" value="ECO:0007669"/>
    <property type="project" value="UniProtKB-UniRule"/>
</dbReference>
<evidence type="ECO:0000256" key="6">
    <source>
        <dbReference type="ARBA" id="ARBA00022679"/>
    </source>
</evidence>
<evidence type="ECO:0000256" key="4">
    <source>
        <dbReference type="ARBA" id="ARBA00011738"/>
    </source>
</evidence>
<dbReference type="InterPro" id="IPR015421">
    <property type="entry name" value="PyrdxlP-dep_Trfase_major"/>
</dbReference>
<dbReference type="InterPro" id="IPR015422">
    <property type="entry name" value="PyrdxlP-dep_Trfase_small"/>
</dbReference>
<evidence type="ECO:0000256" key="2">
    <source>
        <dbReference type="ARBA" id="ARBA00005011"/>
    </source>
</evidence>
<comment type="subunit">
    <text evidence="4 9">Homodimer.</text>
</comment>
<dbReference type="Pfam" id="PF00155">
    <property type="entry name" value="Aminotran_1_2"/>
    <property type="match status" value="1"/>
</dbReference>
<proteinExistence type="inferred from homology"/>
<dbReference type="CDD" id="cd00609">
    <property type="entry name" value="AAT_like"/>
    <property type="match status" value="1"/>
</dbReference>
<gene>
    <name evidence="9 12" type="primary">hisC</name>
    <name evidence="12" type="ORF">FU658_06630</name>
</gene>
<evidence type="ECO:0000256" key="10">
    <source>
        <dbReference type="SAM" id="MobiDB-lite"/>
    </source>
</evidence>
<feature type="modified residue" description="N6-(pyridoxal phosphate)lysine" evidence="9">
    <location>
        <position position="301"/>
    </location>
</feature>
<dbReference type="GO" id="GO:0030170">
    <property type="term" value="F:pyridoxal phosphate binding"/>
    <property type="evidence" value="ECO:0007669"/>
    <property type="project" value="InterPro"/>
</dbReference>
<comment type="cofactor">
    <cofactor evidence="1 9">
        <name>pyridoxal 5'-phosphate</name>
        <dbReference type="ChEBI" id="CHEBI:597326"/>
    </cofactor>
</comment>
<dbReference type="HAMAP" id="MF_01023">
    <property type="entry name" value="HisC_aminotrans_2"/>
    <property type="match status" value="1"/>
</dbReference>
<keyword evidence="6 9" id="KW-0808">Transferase</keyword>
<organism evidence="12 13">
    <name type="scientific">Alkalisalibacterium limincola</name>
    <dbReference type="NCBI Taxonomy" id="2699169"/>
    <lineage>
        <taxon>Bacteria</taxon>
        <taxon>Pseudomonadati</taxon>
        <taxon>Pseudomonadota</taxon>
        <taxon>Gammaproteobacteria</taxon>
        <taxon>Lysobacterales</taxon>
        <taxon>Lysobacteraceae</taxon>
        <taxon>Alkalisalibacterium</taxon>
    </lineage>
</organism>
<dbReference type="InterPro" id="IPR001917">
    <property type="entry name" value="Aminotrans_II_pyridoxalP_BS"/>
</dbReference>
<feature type="domain" description="Aminotransferase class I/classII large" evidence="11">
    <location>
        <begin position="104"/>
        <end position="433"/>
    </location>
</feature>
<dbReference type="Gene3D" id="3.90.1150.10">
    <property type="entry name" value="Aspartate Aminotransferase, domain 1"/>
    <property type="match status" value="1"/>
</dbReference>
<dbReference type="OrthoDB" id="9813612at2"/>
<evidence type="ECO:0000256" key="5">
    <source>
        <dbReference type="ARBA" id="ARBA00022576"/>
    </source>
</evidence>
<evidence type="ECO:0000313" key="12">
    <source>
        <dbReference type="EMBL" id="TXK64544.1"/>
    </source>
</evidence>
<dbReference type="InterPro" id="IPR004839">
    <property type="entry name" value="Aminotransferase_I/II_large"/>
</dbReference>
<sequence length="439" mass="46817">MDERAVLAARRGPQCGVPGRVARGRPAGAQGAPRDRWPARLALQRDARGRGGRADRLHGRFRPSQGLSVTDFEALVQPGIARLKAYDPGHDIVALRERFGREVLVELGGNESPFGSNPLVAAAIQAQLAGLARYPDPLATGLRAALARREGLLPDQVLPGNGSHELLMQLAQAYAGPGGNVVVPQYGFAVHVLAAIAAGAEVKRPDALPLDAEMPRGHDLDAVAAAVDDATRLVYLSNPNNPTGTWFPTRALEAFLEQVPQSVLVVVDEAYHETVTVPGVPSARSLLGRFPNLVVTRTFSKAYGLAALRVGYAMADAGLLGPLERLRESFAVNSLALAAAEAALRDQAHVDRFRDSNRRQRDSLTESLQALDLKVTPSQTNFVLVDFGADAAPVESALVERGVVVRPMLGYGLPHCLRISVGDARENARLVSVLSAVMQ</sequence>
<dbReference type="EMBL" id="VRTS01000003">
    <property type="protein sequence ID" value="TXK64544.1"/>
    <property type="molecule type" value="Genomic_DNA"/>
</dbReference>
<dbReference type="Gene3D" id="3.40.640.10">
    <property type="entry name" value="Type I PLP-dependent aspartate aminotransferase-like (Major domain)"/>
    <property type="match status" value="1"/>
</dbReference>
<keyword evidence="5 9" id="KW-0032">Aminotransferase</keyword>
<accession>A0A5C8KXH6</accession>
<evidence type="ECO:0000256" key="8">
    <source>
        <dbReference type="ARBA" id="ARBA00047481"/>
    </source>
</evidence>
<dbReference type="AlphaFoldDB" id="A0A5C8KXH6"/>
<keyword evidence="9" id="KW-0028">Amino-acid biosynthesis</keyword>
<feature type="compositionally biased region" description="Low complexity" evidence="10">
    <location>
        <begin position="16"/>
        <end position="32"/>
    </location>
</feature>
<comment type="caution">
    <text evidence="12">The sequence shown here is derived from an EMBL/GenBank/DDBJ whole genome shotgun (WGS) entry which is preliminary data.</text>
</comment>
<dbReference type="UniPathway" id="UPA00031">
    <property type="reaction ID" value="UER00012"/>
</dbReference>
<reference evidence="12 13" key="1">
    <citation type="submission" date="2019-08" db="EMBL/GenBank/DDBJ databases">
        <authorList>
            <person name="Karlyshev A.V."/>
        </authorList>
    </citation>
    <scope>NUCLEOTIDE SEQUENCE [LARGE SCALE GENOMIC DNA]</scope>
    <source>
        <strain evidence="12 13">Alg18-2.2</strain>
    </source>
</reference>
<comment type="pathway">
    <text evidence="2 9">Amino-acid biosynthesis; L-histidine biosynthesis; L-histidine from 5-phospho-alpha-D-ribose 1-diphosphate: step 7/9.</text>
</comment>
<comment type="similarity">
    <text evidence="3 9">Belongs to the class-II pyridoxal-phosphate-dependent aminotransferase family. Histidinol-phosphate aminotransferase subfamily.</text>
</comment>
<evidence type="ECO:0000256" key="3">
    <source>
        <dbReference type="ARBA" id="ARBA00007970"/>
    </source>
</evidence>
<keyword evidence="7 9" id="KW-0663">Pyridoxal phosphate</keyword>
<dbReference type="PROSITE" id="PS00599">
    <property type="entry name" value="AA_TRANSFER_CLASS_2"/>
    <property type="match status" value="1"/>
</dbReference>
<dbReference type="GO" id="GO:0000105">
    <property type="term" value="P:L-histidine biosynthetic process"/>
    <property type="evidence" value="ECO:0007669"/>
    <property type="project" value="UniProtKB-UniRule"/>
</dbReference>